<keyword evidence="1" id="KW-0732">Signal</keyword>
<evidence type="ECO:0000313" key="2">
    <source>
        <dbReference type="EMBL" id="TNJ67899.1"/>
    </source>
</evidence>
<dbReference type="PANTHER" id="PTHR43649:SF17">
    <property type="entry name" value="ABC TRANSPORTER SOLUTE BINDING PROTEIN-SUGAR TRANSPORT"/>
    <property type="match status" value="1"/>
</dbReference>
<name>A0A5C4THK0_9BACL</name>
<protein>
    <submittedName>
        <fullName evidence="2">Extracellular solute-binding protein</fullName>
    </submittedName>
</protein>
<evidence type="ECO:0000256" key="1">
    <source>
        <dbReference type="SAM" id="SignalP"/>
    </source>
</evidence>
<feature type="signal peptide" evidence="1">
    <location>
        <begin position="1"/>
        <end position="24"/>
    </location>
</feature>
<proteinExistence type="predicted"/>
<dbReference type="Proteomes" id="UP000307943">
    <property type="component" value="Unassembled WGS sequence"/>
</dbReference>
<dbReference type="Pfam" id="PF13416">
    <property type="entry name" value="SBP_bac_8"/>
    <property type="match status" value="1"/>
</dbReference>
<dbReference type="InterPro" id="IPR006059">
    <property type="entry name" value="SBP"/>
</dbReference>
<dbReference type="PANTHER" id="PTHR43649">
    <property type="entry name" value="ARABINOSE-BINDING PROTEIN-RELATED"/>
    <property type="match status" value="1"/>
</dbReference>
<dbReference type="InterPro" id="IPR050490">
    <property type="entry name" value="Bact_solute-bd_prot1"/>
</dbReference>
<reference evidence="2 3" key="1">
    <citation type="submission" date="2019-05" db="EMBL/GenBank/DDBJ databases">
        <title>We sequenced the genome of Paenibacillus hemerocallicola KCTC 33185 for further insight into its adaptation and study the phylogeny of Paenibacillus.</title>
        <authorList>
            <person name="Narsing Rao M.P."/>
        </authorList>
    </citation>
    <scope>NUCLEOTIDE SEQUENCE [LARGE SCALE GENOMIC DNA]</scope>
    <source>
        <strain evidence="2 3">KCTC 33185</strain>
    </source>
</reference>
<dbReference type="RefSeq" id="WP_139600406.1">
    <property type="nucleotide sequence ID" value="NZ_VDCQ01000002.1"/>
</dbReference>
<accession>A0A5C4THK0</accession>
<dbReference type="EMBL" id="VDCQ01000002">
    <property type="protein sequence ID" value="TNJ67899.1"/>
    <property type="molecule type" value="Genomic_DNA"/>
</dbReference>
<sequence length="523" mass="58568">MSLHLWIRSALAALFPVLAIAASACESPEPEQGGSKNGQPHNPGIQIVGLNCNPSFDRKTAEERRVHDRIREQTGADVRIVFSDGGSGGPCRSKRNMMLSSGEQLDFAELSISEAVQEFNEGLILPLNGLLDKYGLNLRKNVVPEAFQRATYEGNILGIPIENGLLTLNALQIRADWLAKLQLSIPKTVDEFEHVLKAFKERDPDGNGMPDTVPLAVASGGAFNMLESVVGPSFLPQAFNWWQDADGRLKPPELHPGYKEFLARLVDWNNKGYLWEDMLLSTATKQQELIAGNRAGSVAATYSGTILNAGEALRKTVPDYSYVPFMLEGAHGINRLPAAPIAYSVWVIFKKNADPETVMKYFDYQGTYEGNMLAWFGIEGDNYTMAPGGMVEFIAEDKTDLSKAKYYAKYKTAFINWPGKPVWPINAWVSGEYNLKREQMNRLPRFESIDSGVFYDMTKWESFPKLNDLNAYFNEQKVRVYNGEIPFDNWDGIVGRWLDMGGRQMIDDRNRQYAAAAGRKSYQ</sequence>
<evidence type="ECO:0000313" key="3">
    <source>
        <dbReference type="Proteomes" id="UP000307943"/>
    </source>
</evidence>
<feature type="chain" id="PRO_5038975759" evidence="1">
    <location>
        <begin position="25"/>
        <end position="523"/>
    </location>
</feature>
<dbReference type="OrthoDB" id="2057339at2"/>
<dbReference type="SUPFAM" id="SSF53850">
    <property type="entry name" value="Periplasmic binding protein-like II"/>
    <property type="match status" value="1"/>
</dbReference>
<dbReference type="Gene3D" id="3.40.190.10">
    <property type="entry name" value="Periplasmic binding protein-like II"/>
    <property type="match status" value="2"/>
</dbReference>
<organism evidence="2 3">
    <name type="scientific">Paenibacillus hemerocallicola</name>
    <dbReference type="NCBI Taxonomy" id="1172614"/>
    <lineage>
        <taxon>Bacteria</taxon>
        <taxon>Bacillati</taxon>
        <taxon>Bacillota</taxon>
        <taxon>Bacilli</taxon>
        <taxon>Bacillales</taxon>
        <taxon>Paenibacillaceae</taxon>
        <taxon>Paenibacillus</taxon>
    </lineage>
</organism>
<dbReference type="AlphaFoldDB" id="A0A5C4THK0"/>
<comment type="caution">
    <text evidence="2">The sequence shown here is derived from an EMBL/GenBank/DDBJ whole genome shotgun (WGS) entry which is preliminary data.</text>
</comment>
<keyword evidence="3" id="KW-1185">Reference proteome</keyword>
<gene>
    <name evidence="2" type="ORF">FE784_01780</name>
</gene>